<dbReference type="Proteomes" id="UP000194154">
    <property type="component" value="Chromosome"/>
</dbReference>
<dbReference type="NCBIfam" id="TIGR02605">
    <property type="entry name" value="CxxC_CxxC_SSSS"/>
    <property type="match status" value="1"/>
</dbReference>
<dbReference type="EMBL" id="CP021059">
    <property type="protein sequence ID" value="ARQ07541.1"/>
    <property type="molecule type" value="Genomic_DNA"/>
</dbReference>
<keyword evidence="3" id="KW-1185">Reference proteome</keyword>
<feature type="domain" description="Putative regulatory protein FmdB zinc ribbon" evidence="1">
    <location>
        <begin position="1"/>
        <end position="41"/>
    </location>
</feature>
<dbReference type="KEGG" id="mcak:MCCS_19150"/>
<dbReference type="InterPro" id="IPR013429">
    <property type="entry name" value="Regulatory_FmdB_Zinc_ribbon"/>
</dbReference>
<sequence length="89" mass="10375">MPKYTFECPACGQYDTWKSMNSNLKEDECPECSRVTSRVFKSFRTNHMDPKLYNRINAGMTPKVVKRENLPTSNIKSLNKNKNPMPWTV</sequence>
<evidence type="ECO:0000259" key="1">
    <source>
        <dbReference type="SMART" id="SM00834"/>
    </source>
</evidence>
<dbReference type="AlphaFoldDB" id="A0A1W7ADA3"/>
<evidence type="ECO:0000313" key="2">
    <source>
        <dbReference type="EMBL" id="ARQ07541.1"/>
    </source>
</evidence>
<reference evidence="2 3" key="1">
    <citation type="journal article" date="2017" name="Int. J. Syst. Evol. Microbiol.">
        <title>Macrococcus canis sp. nov., a skin bacterium associated with infections in dogs.</title>
        <authorList>
            <person name="Gobeli Brawand S."/>
            <person name="Cotting K."/>
            <person name="Gomez-Sanz E."/>
            <person name="Collaud A."/>
            <person name="Thomann A."/>
            <person name="Brodard I."/>
            <person name="Rodriguez-Campos S."/>
            <person name="Strauss C."/>
            <person name="Perreten V."/>
        </authorList>
    </citation>
    <scope>NUCLEOTIDE SEQUENCE [LARGE SCALE GENOMIC DNA]</scope>
    <source>
        <strain evidence="2 3">KM45013</strain>
    </source>
</reference>
<dbReference type="OrthoDB" id="9813321at2"/>
<accession>A0A1W7ADA3</accession>
<protein>
    <submittedName>
        <fullName evidence="2">Zinc ribbon domain protein</fullName>
    </submittedName>
</protein>
<evidence type="ECO:0000313" key="3">
    <source>
        <dbReference type="Proteomes" id="UP000194154"/>
    </source>
</evidence>
<proteinExistence type="predicted"/>
<name>A0A1W7ADA3_9STAP</name>
<dbReference type="SMART" id="SM00834">
    <property type="entry name" value="CxxC_CXXC_SSSS"/>
    <property type="match status" value="1"/>
</dbReference>
<organism evidence="2 3">
    <name type="scientific">Macrococcoides canis</name>
    <dbReference type="NCBI Taxonomy" id="1855823"/>
    <lineage>
        <taxon>Bacteria</taxon>
        <taxon>Bacillati</taxon>
        <taxon>Bacillota</taxon>
        <taxon>Bacilli</taxon>
        <taxon>Bacillales</taxon>
        <taxon>Staphylococcaceae</taxon>
        <taxon>Macrococcoides</taxon>
    </lineage>
</organism>
<gene>
    <name evidence="2" type="ORF">MCCS_19150</name>
</gene>
<dbReference type="RefSeq" id="WP_086043094.1">
    <property type="nucleotide sequence ID" value="NZ_CBCRZA010000004.1"/>
</dbReference>
<dbReference type="GeneID" id="35296006"/>